<dbReference type="EMBL" id="FOTQ01000001">
    <property type="protein sequence ID" value="SFL39344.1"/>
    <property type="molecule type" value="Genomic_DNA"/>
</dbReference>
<keyword evidence="3" id="KW-1185">Reference proteome</keyword>
<sequence>MSVKTKLPMALAALALAATPAFAGNGNGKTKGPKHADPTYVANCPPGLAKKNPPCIPPGQAKKKYPGYHPAYKNGDKILRDYKIIRDYDRYGLDDSYLYYMVGREIFRMSPDTGRVIAFIGLADALLR</sequence>
<dbReference type="AlphaFoldDB" id="A0A1I4HAV3"/>
<organism evidence="2 3">
    <name type="scientific">Shimia aestuarii</name>
    <dbReference type="NCBI Taxonomy" id="254406"/>
    <lineage>
        <taxon>Bacteria</taxon>
        <taxon>Pseudomonadati</taxon>
        <taxon>Pseudomonadota</taxon>
        <taxon>Alphaproteobacteria</taxon>
        <taxon>Rhodobacterales</taxon>
        <taxon>Roseobacteraceae</taxon>
    </lineage>
</organism>
<name>A0A1I4HAV3_9RHOB</name>
<protein>
    <recommendedName>
        <fullName evidence="4">Nickel/cobalt transporter regulator</fullName>
    </recommendedName>
</protein>
<dbReference type="Proteomes" id="UP000199144">
    <property type="component" value="Unassembled WGS sequence"/>
</dbReference>
<evidence type="ECO:0008006" key="4">
    <source>
        <dbReference type="Google" id="ProtNLM"/>
    </source>
</evidence>
<evidence type="ECO:0000256" key="1">
    <source>
        <dbReference type="SAM" id="SignalP"/>
    </source>
</evidence>
<feature type="chain" id="PRO_5011532829" description="Nickel/cobalt transporter regulator" evidence="1">
    <location>
        <begin position="24"/>
        <end position="128"/>
    </location>
</feature>
<reference evidence="2 3" key="1">
    <citation type="submission" date="2016-10" db="EMBL/GenBank/DDBJ databases">
        <authorList>
            <person name="de Groot N.N."/>
        </authorList>
    </citation>
    <scope>NUCLEOTIDE SEQUENCE [LARGE SCALE GENOMIC DNA]</scope>
    <source>
        <strain evidence="2 3">DSM 15283</strain>
    </source>
</reference>
<evidence type="ECO:0000313" key="3">
    <source>
        <dbReference type="Proteomes" id="UP000199144"/>
    </source>
</evidence>
<accession>A0A1I4HAV3</accession>
<keyword evidence="1" id="KW-0732">Signal</keyword>
<feature type="signal peptide" evidence="1">
    <location>
        <begin position="1"/>
        <end position="23"/>
    </location>
</feature>
<gene>
    <name evidence="2" type="ORF">SAMN04488042_10123</name>
</gene>
<dbReference type="STRING" id="254406.SAMN04488042_10123"/>
<proteinExistence type="predicted"/>
<evidence type="ECO:0000313" key="2">
    <source>
        <dbReference type="EMBL" id="SFL39344.1"/>
    </source>
</evidence>
<dbReference type="RefSeq" id="WP_242654656.1">
    <property type="nucleotide sequence ID" value="NZ_FOTQ01000001.1"/>
</dbReference>